<proteinExistence type="predicted"/>
<evidence type="ECO:0000313" key="2">
    <source>
        <dbReference type="Proteomes" id="UP001055091"/>
    </source>
</evidence>
<dbReference type="Proteomes" id="UP001055091">
    <property type="component" value="Unassembled WGS sequence"/>
</dbReference>
<dbReference type="EMBL" id="BQNJ01000002">
    <property type="protein sequence ID" value="GKH02361.1"/>
    <property type="molecule type" value="Genomic_DNA"/>
</dbReference>
<protein>
    <submittedName>
        <fullName evidence="1">Uncharacterized protein</fullName>
    </submittedName>
</protein>
<gene>
    <name evidence="1" type="ORF">CE91St55_43420</name>
</gene>
<organism evidence="1 2">
    <name type="scientific">Hungatella hathewayi</name>
    <dbReference type="NCBI Taxonomy" id="154046"/>
    <lineage>
        <taxon>Bacteria</taxon>
        <taxon>Bacillati</taxon>
        <taxon>Bacillota</taxon>
        <taxon>Clostridia</taxon>
        <taxon>Lachnospirales</taxon>
        <taxon>Lachnospiraceae</taxon>
        <taxon>Hungatella</taxon>
    </lineage>
</organism>
<accession>A0A174L4N9</accession>
<dbReference type="AlphaFoldDB" id="A0A174L4N9"/>
<reference evidence="1" key="1">
    <citation type="submission" date="2022-01" db="EMBL/GenBank/DDBJ databases">
        <title>Novel bile acid biosynthetic pathways are enriched in the microbiome of centenarians.</title>
        <authorList>
            <person name="Sato Y."/>
            <person name="Atarashi K."/>
            <person name="Plichta R.D."/>
            <person name="Arai Y."/>
            <person name="Sasajima S."/>
            <person name="Kearney M.S."/>
            <person name="Suda W."/>
            <person name="Takeshita K."/>
            <person name="Sasaki T."/>
            <person name="Okamoto S."/>
            <person name="Skelly N.A."/>
            <person name="Okamura Y."/>
            <person name="Vlamakis H."/>
            <person name="Li Y."/>
            <person name="Tanoue T."/>
            <person name="Takei H."/>
            <person name="Nittono H."/>
            <person name="Narushima S."/>
            <person name="Irie J."/>
            <person name="Itoh H."/>
            <person name="Moriya K."/>
            <person name="Sugiura Y."/>
            <person name="Suematsu M."/>
            <person name="Moritoki N."/>
            <person name="Shibata S."/>
            <person name="Littman R.D."/>
            <person name="Fischbach A.M."/>
            <person name="Uwamino Y."/>
            <person name="Inoue T."/>
            <person name="Honda A."/>
            <person name="Hattori M."/>
            <person name="Murai T."/>
            <person name="Xavier J.R."/>
            <person name="Hirose N."/>
            <person name="Honda K."/>
        </authorList>
    </citation>
    <scope>NUCLEOTIDE SEQUENCE</scope>
    <source>
        <strain evidence="1">CE91-St55</strain>
    </source>
</reference>
<sequence length="52" mass="6361">MSKEEKHLQTKIRIFEDMLLRCKNFGQAEAIQIELTRMRAKLQKLYFKRMES</sequence>
<comment type="caution">
    <text evidence="1">The sequence shown here is derived from an EMBL/GenBank/DDBJ whole genome shotgun (WGS) entry which is preliminary data.</text>
</comment>
<name>A0A174L4N9_9FIRM</name>
<evidence type="ECO:0000313" key="1">
    <source>
        <dbReference type="EMBL" id="GKH02361.1"/>
    </source>
</evidence>